<dbReference type="RefSeq" id="WP_138649568.1">
    <property type="nucleotide sequence ID" value="NZ_VCKW01000291.1"/>
</dbReference>
<feature type="non-terminal residue" evidence="3">
    <location>
        <position position="137"/>
    </location>
</feature>
<keyword evidence="4" id="KW-1185">Reference proteome</keyword>
<dbReference type="AlphaFoldDB" id="A0A5C4J1L5"/>
<accession>A0A5C4J1L5</accession>
<name>A0A5C4J1L5_9ACTN</name>
<protein>
    <submittedName>
        <fullName evidence="3">Thioesterase family protein</fullName>
    </submittedName>
</protein>
<evidence type="ECO:0000259" key="2">
    <source>
        <dbReference type="Pfam" id="PF13622"/>
    </source>
</evidence>
<dbReference type="EMBL" id="VCKW01000291">
    <property type="protein sequence ID" value="TMQ90437.1"/>
    <property type="molecule type" value="Genomic_DNA"/>
</dbReference>
<dbReference type="Gene3D" id="2.40.160.210">
    <property type="entry name" value="Acyl-CoA thioesterase, double hotdog domain"/>
    <property type="match status" value="1"/>
</dbReference>
<reference evidence="3 4" key="1">
    <citation type="submission" date="2019-05" db="EMBL/GenBank/DDBJ databases">
        <title>Draft genome sequence of Actinomadura sp. 14C53.</title>
        <authorList>
            <person name="Saricaoglu S."/>
            <person name="Isik K."/>
        </authorList>
    </citation>
    <scope>NUCLEOTIDE SEQUENCE [LARGE SCALE GENOMIC DNA]</scope>
    <source>
        <strain evidence="3 4">14C53</strain>
    </source>
</reference>
<dbReference type="OrthoDB" id="3679799at2"/>
<dbReference type="InterPro" id="IPR042171">
    <property type="entry name" value="Acyl-CoA_hotdog"/>
</dbReference>
<evidence type="ECO:0000313" key="4">
    <source>
        <dbReference type="Proteomes" id="UP000309174"/>
    </source>
</evidence>
<dbReference type="InterPro" id="IPR049449">
    <property type="entry name" value="TesB_ACOT8-like_N"/>
</dbReference>
<proteinExistence type="predicted"/>
<dbReference type="Pfam" id="PF13622">
    <property type="entry name" value="4HBT_3"/>
    <property type="match status" value="1"/>
</dbReference>
<gene>
    <name evidence="3" type="ORF">ETD83_35415</name>
</gene>
<evidence type="ECO:0000313" key="3">
    <source>
        <dbReference type="EMBL" id="TMQ90437.1"/>
    </source>
</evidence>
<comment type="caution">
    <text evidence="3">The sequence shown here is derived from an EMBL/GenBank/DDBJ whole genome shotgun (WGS) entry which is preliminary data.</text>
</comment>
<feature type="region of interest" description="Disordered" evidence="1">
    <location>
        <begin position="116"/>
        <end position="137"/>
    </location>
</feature>
<evidence type="ECO:0000256" key="1">
    <source>
        <dbReference type="SAM" id="MobiDB-lite"/>
    </source>
</evidence>
<sequence>MRDLAIDTAVKGDNGRYVAELVPDWSAWGPVGGFVAAILARAALAHGSLPRVASLSCHFLSVGQFAPVDVEVTTLRRSKRAESVRCSMHQDGTAIAEGLIWLTDDHLDGLRHDAATMPDVPAPDELRSFAELDPDPD</sequence>
<dbReference type="Proteomes" id="UP000309174">
    <property type="component" value="Unassembled WGS sequence"/>
</dbReference>
<dbReference type="InterPro" id="IPR029069">
    <property type="entry name" value="HotDog_dom_sf"/>
</dbReference>
<feature type="domain" description="Acyl-CoA thioesterase-like N-terminal HotDog" evidence="2">
    <location>
        <begin position="23"/>
        <end position="102"/>
    </location>
</feature>
<organism evidence="3 4">
    <name type="scientific">Actinomadura soli</name>
    <dbReference type="NCBI Taxonomy" id="2508997"/>
    <lineage>
        <taxon>Bacteria</taxon>
        <taxon>Bacillati</taxon>
        <taxon>Actinomycetota</taxon>
        <taxon>Actinomycetes</taxon>
        <taxon>Streptosporangiales</taxon>
        <taxon>Thermomonosporaceae</taxon>
        <taxon>Actinomadura</taxon>
    </lineage>
</organism>
<dbReference type="SUPFAM" id="SSF54637">
    <property type="entry name" value="Thioesterase/thiol ester dehydrase-isomerase"/>
    <property type="match status" value="1"/>
</dbReference>